<dbReference type="GO" id="GO:0031123">
    <property type="term" value="P:RNA 3'-end processing"/>
    <property type="evidence" value="ECO:0007669"/>
    <property type="project" value="TreeGrafter"/>
</dbReference>
<keyword evidence="9" id="KW-1185">Reference proteome</keyword>
<protein>
    <submittedName>
        <fullName evidence="8">Uncharacterized protein</fullName>
    </submittedName>
</protein>
<dbReference type="GO" id="GO:0046872">
    <property type="term" value="F:metal ion binding"/>
    <property type="evidence" value="ECO:0007669"/>
    <property type="project" value="UniProtKB-KW"/>
</dbReference>
<dbReference type="CDD" id="cd05402">
    <property type="entry name" value="NT_PAP_TUTase"/>
    <property type="match status" value="1"/>
</dbReference>
<dbReference type="InParanoid" id="G0P1P2"/>
<dbReference type="SUPFAM" id="SSF81301">
    <property type="entry name" value="Nucleotidyltransferase"/>
    <property type="match status" value="1"/>
</dbReference>
<dbReference type="Gene3D" id="3.30.460.10">
    <property type="entry name" value="Beta Polymerase, domain 2"/>
    <property type="match status" value="1"/>
</dbReference>
<dbReference type="PANTHER" id="PTHR12271:SF129">
    <property type="entry name" value="PAP-ASSOCIATED DOMAIN-CONTAINING PROTEIN"/>
    <property type="match status" value="1"/>
</dbReference>
<dbReference type="PANTHER" id="PTHR12271">
    <property type="entry name" value="POLY A POLYMERASE CID PAP -RELATED"/>
    <property type="match status" value="1"/>
</dbReference>
<feature type="domain" description="Poly(A) RNA polymerase mitochondrial-like central palm" evidence="7">
    <location>
        <begin position="92"/>
        <end position="205"/>
    </location>
</feature>
<dbReference type="SUPFAM" id="SSF81631">
    <property type="entry name" value="PAP/OAS1 substrate-binding domain"/>
    <property type="match status" value="1"/>
</dbReference>
<evidence type="ECO:0000313" key="9">
    <source>
        <dbReference type="Proteomes" id="UP000008068"/>
    </source>
</evidence>
<evidence type="ECO:0000256" key="3">
    <source>
        <dbReference type="ARBA" id="ARBA00022679"/>
    </source>
</evidence>
<evidence type="ECO:0000313" key="8">
    <source>
        <dbReference type="EMBL" id="EGT42754.1"/>
    </source>
</evidence>
<evidence type="ECO:0000259" key="7">
    <source>
        <dbReference type="Pfam" id="PF22600"/>
    </source>
</evidence>
<proteinExistence type="predicted"/>
<keyword evidence="4" id="KW-0479">Metal-binding</keyword>
<dbReference type="Proteomes" id="UP000008068">
    <property type="component" value="Unassembled WGS sequence"/>
</dbReference>
<dbReference type="OrthoDB" id="2274644at2759"/>
<dbReference type="InterPro" id="IPR043519">
    <property type="entry name" value="NT_sf"/>
</dbReference>
<keyword evidence="3" id="KW-0808">Transferase</keyword>
<dbReference type="InterPro" id="IPR054708">
    <property type="entry name" value="MTPAP-like_central"/>
</dbReference>
<evidence type="ECO:0000256" key="5">
    <source>
        <dbReference type="ARBA" id="ARBA00022842"/>
    </source>
</evidence>
<name>G0P1P2_CAEBE</name>
<dbReference type="Gene3D" id="1.10.1410.10">
    <property type="match status" value="1"/>
</dbReference>
<evidence type="ECO:0000256" key="4">
    <source>
        <dbReference type="ARBA" id="ARBA00022723"/>
    </source>
</evidence>
<dbReference type="EMBL" id="GL380016">
    <property type="protein sequence ID" value="EGT42754.1"/>
    <property type="molecule type" value="Genomic_DNA"/>
</dbReference>
<keyword evidence="5" id="KW-0460">Magnesium</keyword>
<dbReference type="STRING" id="135651.G0P1P2"/>
<evidence type="ECO:0000256" key="1">
    <source>
        <dbReference type="ARBA" id="ARBA00001936"/>
    </source>
</evidence>
<dbReference type="Pfam" id="PF03828">
    <property type="entry name" value="PAP_assoc"/>
    <property type="match status" value="1"/>
</dbReference>
<dbReference type="Pfam" id="PF22600">
    <property type="entry name" value="MTPAP-like_central"/>
    <property type="match status" value="1"/>
</dbReference>
<evidence type="ECO:0000259" key="6">
    <source>
        <dbReference type="Pfam" id="PF03828"/>
    </source>
</evidence>
<reference evidence="9" key="1">
    <citation type="submission" date="2011-07" db="EMBL/GenBank/DDBJ databases">
        <authorList>
            <consortium name="Caenorhabditis brenneri Sequencing and Analysis Consortium"/>
            <person name="Wilson R.K."/>
        </authorList>
    </citation>
    <scope>NUCLEOTIDE SEQUENCE [LARGE SCALE GENOMIC DNA]</scope>
    <source>
        <strain evidence="9">PB2801</strain>
    </source>
</reference>
<dbReference type="GO" id="GO:1990817">
    <property type="term" value="F:poly(A) RNA polymerase activity"/>
    <property type="evidence" value="ECO:0007669"/>
    <property type="project" value="UniProtKB-ARBA"/>
</dbReference>
<evidence type="ECO:0000256" key="2">
    <source>
        <dbReference type="ARBA" id="ARBA00001946"/>
    </source>
</evidence>
<dbReference type="AlphaFoldDB" id="G0P1P2"/>
<dbReference type="InterPro" id="IPR002058">
    <property type="entry name" value="PAP_assoc"/>
</dbReference>
<comment type="cofactor">
    <cofactor evidence="1">
        <name>Mn(2+)</name>
        <dbReference type="ChEBI" id="CHEBI:29035"/>
    </cofactor>
</comment>
<gene>
    <name evidence="8" type="ORF">CAEBREN_19005</name>
</gene>
<sequence>MAPNTTTTYATVVKNGYSWPELCKFAPQAPSLEAFHITNGQVKLQKVECPKNGAGVKFQSKQVESKITSQVCLFENGAPGSEFNGHRDRLGAVSKELQKALTASFPDVEIWQIGSFAAGFDIPSSDLDFTIKVESLAGCKTPAAKLNIIKEKLAKEQEAFNVKRVVGGRVPVLVLQHRATQIDVDVTIDNDTPKLNTQFLIWYSQVDARVAPLVRAVKYWASETGVECSKKGRLNSFSICLLVIHFLQKGVSPAVLPNLQETFPEINGEIKISADPSKRRHLAEDLRRQGWSQQNTDSLGALYLGFFQYYRKFDFTTRWISIKRGTSLVKRYAKDRSPTQVHPRGYIVVEDPFLITPWNCAGTVRQGDIFQRIIEEFQKSYDLILNHKTIFFRNSVRREVIVKEGKERDRLDWGWINRYTGRYYPWENIFIDFTEAAIDWEKRRTIGRWEPWPEQMAWY</sequence>
<comment type="cofactor">
    <cofactor evidence="2">
        <name>Mg(2+)</name>
        <dbReference type="ChEBI" id="CHEBI:18420"/>
    </cofactor>
</comment>
<accession>G0P1P2</accession>
<dbReference type="eggNOG" id="KOG2277">
    <property type="taxonomic scope" value="Eukaryota"/>
</dbReference>
<dbReference type="HOGENOM" id="CLU_047881_0_0_1"/>
<feature type="domain" description="PAP-associated" evidence="6">
    <location>
        <begin position="298"/>
        <end position="354"/>
    </location>
</feature>
<organism evidence="9">
    <name type="scientific">Caenorhabditis brenneri</name>
    <name type="common">Nematode worm</name>
    <dbReference type="NCBI Taxonomy" id="135651"/>
    <lineage>
        <taxon>Eukaryota</taxon>
        <taxon>Metazoa</taxon>
        <taxon>Ecdysozoa</taxon>
        <taxon>Nematoda</taxon>
        <taxon>Chromadorea</taxon>
        <taxon>Rhabditida</taxon>
        <taxon>Rhabditina</taxon>
        <taxon>Rhabditomorpha</taxon>
        <taxon>Rhabditoidea</taxon>
        <taxon>Rhabditidae</taxon>
        <taxon>Peloderinae</taxon>
        <taxon>Caenorhabditis</taxon>
    </lineage>
</organism>